<reference evidence="2" key="1">
    <citation type="journal article" date="2019" name="Int. J. Syst. Evol. Microbiol.">
        <title>The Global Catalogue of Microorganisms (GCM) 10K type strain sequencing project: providing services to taxonomists for standard genome sequencing and annotation.</title>
        <authorList>
            <consortium name="The Broad Institute Genomics Platform"/>
            <consortium name="The Broad Institute Genome Sequencing Center for Infectious Disease"/>
            <person name="Wu L."/>
            <person name="Ma J."/>
        </authorList>
    </citation>
    <scope>NUCLEOTIDE SEQUENCE [LARGE SCALE GENOMIC DNA]</scope>
    <source>
        <strain evidence="2">NBRC 105830</strain>
    </source>
</reference>
<protein>
    <submittedName>
        <fullName evidence="1">Uncharacterized protein</fullName>
    </submittedName>
</protein>
<evidence type="ECO:0000313" key="2">
    <source>
        <dbReference type="Proteomes" id="UP001157109"/>
    </source>
</evidence>
<accession>A0ABQ6HJ35</accession>
<proteinExistence type="predicted"/>
<dbReference type="EMBL" id="BSUJ01000001">
    <property type="protein sequence ID" value="GMA18531.1"/>
    <property type="molecule type" value="Genomic_DNA"/>
</dbReference>
<comment type="caution">
    <text evidence="1">The sequence shown here is derived from an EMBL/GenBank/DDBJ whole genome shotgun (WGS) entry which is preliminary data.</text>
</comment>
<sequence>MLATLAALVVALIAWRPLLLAHPVDLFTHGVSGGELAGLHSDAGTVLQWMRQAFDPSGLGRPGRRRRGRRSWPPAPGWWGCCRARRAARPAASPSA</sequence>
<dbReference type="Proteomes" id="UP001157109">
    <property type="component" value="Unassembled WGS sequence"/>
</dbReference>
<dbReference type="RefSeq" id="WP_284283581.1">
    <property type="nucleotide sequence ID" value="NZ_BSUJ01000001.1"/>
</dbReference>
<gene>
    <name evidence="1" type="ORF">GCM10025862_05520</name>
</gene>
<organism evidence="1 2">
    <name type="scientific">Arsenicicoccus piscis</name>
    <dbReference type="NCBI Taxonomy" id="673954"/>
    <lineage>
        <taxon>Bacteria</taxon>
        <taxon>Bacillati</taxon>
        <taxon>Actinomycetota</taxon>
        <taxon>Actinomycetes</taxon>
        <taxon>Micrococcales</taxon>
        <taxon>Intrasporangiaceae</taxon>
        <taxon>Arsenicicoccus</taxon>
    </lineage>
</organism>
<keyword evidence="2" id="KW-1185">Reference proteome</keyword>
<name>A0ABQ6HJ35_9MICO</name>
<evidence type="ECO:0000313" key="1">
    <source>
        <dbReference type="EMBL" id="GMA18531.1"/>
    </source>
</evidence>